<proteinExistence type="predicted"/>
<name>A0A5C6RF51_9BACT</name>
<keyword evidence="2" id="KW-1185">Reference proteome</keyword>
<evidence type="ECO:0000313" key="2">
    <source>
        <dbReference type="Proteomes" id="UP000321580"/>
    </source>
</evidence>
<sequence>MGITSDSVHKAVVIRYDINGDTLATRECINPFYPDETFISASQVITTLSNGDIIAATGINVGPESNTDIYFLRLDKDLNLIDTYIYADPLQNAPKDIIVTEEDDIIVGSVKSNIAQTSNNFTYRSHLLKLDETFDMEWQYITPAFELYDFANALLPTP</sequence>
<dbReference type="OrthoDB" id="9811934at2"/>
<protein>
    <submittedName>
        <fullName evidence="1">Uncharacterized protein</fullName>
    </submittedName>
</protein>
<gene>
    <name evidence="1" type="ORF">FRY97_22005</name>
</gene>
<dbReference type="AlphaFoldDB" id="A0A5C6RF51"/>
<comment type="caution">
    <text evidence="1">The sequence shown here is derived from an EMBL/GenBank/DDBJ whole genome shotgun (WGS) entry which is preliminary data.</text>
</comment>
<dbReference type="Proteomes" id="UP000321580">
    <property type="component" value="Unassembled WGS sequence"/>
</dbReference>
<dbReference type="EMBL" id="VOOR01000175">
    <property type="protein sequence ID" value="TXB54408.1"/>
    <property type="molecule type" value="Genomic_DNA"/>
</dbReference>
<feature type="non-terminal residue" evidence="1">
    <location>
        <position position="158"/>
    </location>
</feature>
<reference evidence="1 2" key="1">
    <citation type="submission" date="2019-08" db="EMBL/GenBank/DDBJ databases">
        <title>Genome of Phaeodactylibacter luteus.</title>
        <authorList>
            <person name="Bowman J.P."/>
        </authorList>
    </citation>
    <scope>NUCLEOTIDE SEQUENCE [LARGE SCALE GENOMIC DNA]</scope>
    <source>
        <strain evidence="1 2">KCTC 42180</strain>
    </source>
</reference>
<organism evidence="1 2">
    <name type="scientific">Phaeodactylibacter luteus</name>
    <dbReference type="NCBI Taxonomy" id="1564516"/>
    <lineage>
        <taxon>Bacteria</taxon>
        <taxon>Pseudomonadati</taxon>
        <taxon>Bacteroidota</taxon>
        <taxon>Saprospiria</taxon>
        <taxon>Saprospirales</taxon>
        <taxon>Haliscomenobacteraceae</taxon>
        <taxon>Phaeodactylibacter</taxon>
    </lineage>
</organism>
<dbReference type="RefSeq" id="WP_147169775.1">
    <property type="nucleotide sequence ID" value="NZ_VOOR01000175.1"/>
</dbReference>
<accession>A0A5C6RF51</accession>
<evidence type="ECO:0000313" key="1">
    <source>
        <dbReference type="EMBL" id="TXB54408.1"/>
    </source>
</evidence>